<sequence length="759" mass="84696">MLLKNIWFRCLFLFCLVSGPAAWAQTAEVRGFLYNEKNGEPIIYSNVLLFSGSKLVQGAQTDVNGYFSITRVQPGNYMLVPRAMGFDSLQMPITLKSGEIITQKLYLKAADVVLKEVQVSASRAEKKTTVNVAVEKITPREITSLPSIGGEPDLAQYLQTVPGVVSTGDQGGQLYIRGGTPIQTLFLMDGMIIYNPFHSIGLFSVFDTDILRNVEVYTGGFNAEYGGRTSAVMDVTTRDGNRKKFGGVFSANPFTSKLVLEGPFSKPKDGVSNSSFILSGRTSYLEQTSKTLYSYADSSGLPYNFTDLYGKVSFNSKNGNKMNVFGFNFNDRVNLAQKSAVAWDSYGFGTDFIILPSSASMMIHGLFAYSNYDIAITEPSGQPRNSKINGFNLGLDFTYFINQNELKYGITVIGNKTDFVAETPTGVALNEEQNNTEMAGFVKYRLVKDLFVLEPSFRLHYYASLAQMSPEPRLGFKYNISEKLRFKFAGGFFSQNFLSTRSDRDVVNLFAGFLSSPESLKDAEGNAVENPLQKSRHAMFGLEYDLTQNITVNVEPYVKDFNQLVNINSNRIFTEDAPYLVETGFAKGIDFAVKYEGSSAMLQAAYSLAKVDRTFGKATYPTNFDRRHNANILGTYMFGEEKAFEVSARWNLGSGFPFTPTQGFYERNLNGGIDTDLTTENGELGILYGEINSKRLPYYHRLDISAKRTFKLKNATVLEINADIVNVYNRKNIFYFDRVTSQRVDQLPILPSVGLRLKF</sequence>
<dbReference type="Gene3D" id="2.170.130.10">
    <property type="entry name" value="TonB-dependent receptor, plug domain"/>
    <property type="match status" value="1"/>
</dbReference>
<feature type="chain" id="PRO_5046030581" evidence="2">
    <location>
        <begin position="25"/>
        <end position="759"/>
    </location>
</feature>
<name>A0ABS1C2S9_9BACT</name>
<dbReference type="InterPro" id="IPR037066">
    <property type="entry name" value="Plug_dom_sf"/>
</dbReference>
<dbReference type="SUPFAM" id="SSF56935">
    <property type="entry name" value="Porins"/>
    <property type="match status" value="1"/>
</dbReference>
<keyword evidence="1" id="KW-1134">Transmembrane beta strand</keyword>
<dbReference type="InterPro" id="IPR013784">
    <property type="entry name" value="Carb-bd-like_fold"/>
</dbReference>
<accession>A0ABS1C2S9</accession>
<feature type="domain" description="TonB-dependent receptor plug" evidence="3">
    <location>
        <begin position="130"/>
        <end position="230"/>
    </location>
</feature>
<organism evidence="4 5">
    <name type="scientific">Adhaeribacter terrigena</name>
    <dbReference type="NCBI Taxonomy" id="2793070"/>
    <lineage>
        <taxon>Bacteria</taxon>
        <taxon>Pseudomonadati</taxon>
        <taxon>Bacteroidota</taxon>
        <taxon>Cytophagia</taxon>
        <taxon>Cytophagales</taxon>
        <taxon>Hymenobacteraceae</taxon>
        <taxon>Adhaeribacter</taxon>
    </lineage>
</organism>
<evidence type="ECO:0000259" key="3">
    <source>
        <dbReference type="Pfam" id="PF07715"/>
    </source>
</evidence>
<dbReference type="RefSeq" id="WP_200505628.1">
    <property type="nucleotide sequence ID" value="NZ_JAEHFX010000003.1"/>
</dbReference>
<comment type="similarity">
    <text evidence="1">Belongs to the TonB-dependent receptor family.</text>
</comment>
<evidence type="ECO:0000256" key="2">
    <source>
        <dbReference type="SAM" id="SignalP"/>
    </source>
</evidence>
<reference evidence="4 5" key="1">
    <citation type="submission" date="2020-12" db="EMBL/GenBank/DDBJ databases">
        <title>Bacterial novel species Adhaeribacter sp. BT258 isolated from soil.</title>
        <authorList>
            <person name="Jung H.-Y."/>
        </authorList>
    </citation>
    <scope>NUCLEOTIDE SEQUENCE [LARGE SCALE GENOMIC DNA]</scope>
    <source>
        <strain evidence="4 5">BT258</strain>
    </source>
</reference>
<keyword evidence="2" id="KW-0732">Signal</keyword>
<comment type="caution">
    <text evidence="4">The sequence shown here is derived from an EMBL/GenBank/DDBJ whole genome shotgun (WGS) entry which is preliminary data.</text>
</comment>
<dbReference type="Proteomes" id="UP000644147">
    <property type="component" value="Unassembled WGS sequence"/>
</dbReference>
<evidence type="ECO:0000313" key="4">
    <source>
        <dbReference type="EMBL" id="MBK0402875.1"/>
    </source>
</evidence>
<keyword evidence="1" id="KW-0812">Transmembrane</keyword>
<dbReference type="SUPFAM" id="SSF49452">
    <property type="entry name" value="Starch-binding domain-like"/>
    <property type="match status" value="1"/>
</dbReference>
<protein>
    <submittedName>
        <fullName evidence="4">TonB-dependent receptor</fullName>
    </submittedName>
</protein>
<keyword evidence="5" id="KW-1185">Reference proteome</keyword>
<dbReference type="Gene3D" id="2.60.40.1120">
    <property type="entry name" value="Carboxypeptidase-like, regulatory domain"/>
    <property type="match status" value="1"/>
</dbReference>
<evidence type="ECO:0000313" key="5">
    <source>
        <dbReference type="Proteomes" id="UP000644147"/>
    </source>
</evidence>
<keyword evidence="1" id="KW-0813">Transport</keyword>
<proteinExistence type="inferred from homology"/>
<keyword evidence="1" id="KW-0998">Cell outer membrane</keyword>
<dbReference type="InterPro" id="IPR012910">
    <property type="entry name" value="Plug_dom"/>
</dbReference>
<evidence type="ECO:0000256" key="1">
    <source>
        <dbReference type="PROSITE-ProRule" id="PRU01360"/>
    </source>
</evidence>
<feature type="signal peptide" evidence="2">
    <location>
        <begin position="1"/>
        <end position="24"/>
    </location>
</feature>
<dbReference type="InterPro" id="IPR039426">
    <property type="entry name" value="TonB-dep_rcpt-like"/>
</dbReference>
<keyword evidence="1" id="KW-0472">Membrane</keyword>
<dbReference type="PROSITE" id="PS52016">
    <property type="entry name" value="TONB_DEPENDENT_REC_3"/>
    <property type="match status" value="1"/>
</dbReference>
<keyword evidence="4" id="KW-0675">Receptor</keyword>
<comment type="subcellular location">
    <subcellularLocation>
        <location evidence="1">Cell outer membrane</location>
        <topology evidence="1">Multi-pass membrane protein</topology>
    </subcellularLocation>
</comment>
<dbReference type="Pfam" id="PF13715">
    <property type="entry name" value="CarbopepD_reg_2"/>
    <property type="match status" value="1"/>
</dbReference>
<dbReference type="EMBL" id="JAEHFX010000003">
    <property type="protein sequence ID" value="MBK0402875.1"/>
    <property type="molecule type" value="Genomic_DNA"/>
</dbReference>
<dbReference type="Pfam" id="PF07715">
    <property type="entry name" value="Plug"/>
    <property type="match status" value="1"/>
</dbReference>
<gene>
    <name evidence="4" type="ORF">I5M27_07745</name>
</gene>